<evidence type="ECO:0000256" key="5">
    <source>
        <dbReference type="ARBA" id="ARBA00024867"/>
    </source>
</evidence>
<comment type="caution">
    <text evidence="8">The sequence shown here is derived from an EMBL/GenBank/DDBJ whole genome shotgun (WGS) entry which is preliminary data.</text>
</comment>
<reference evidence="8 9" key="1">
    <citation type="submission" date="2024-03" db="EMBL/GenBank/DDBJ databases">
        <title>Human intestinal bacterial collection.</title>
        <authorList>
            <person name="Pauvert C."/>
            <person name="Hitch T.C.A."/>
            <person name="Clavel T."/>
        </authorList>
    </citation>
    <scope>NUCLEOTIDE SEQUENCE [LARGE SCALE GENOMIC DNA]</scope>
    <source>
        <strain evidence="8 9">CLA-SR-H021</strain>
    </source>
</reference>
<evidence type="ECO:0000256" key="3">
    <source>
        <dbReference type="ARBA" id="ARBA00023125"/>
    </source>
</evidence>
<keyword evidence="6" id="KW-0597">Phosphoprotein</keyword>
<dbReference type="InterPro" id="IPR000792">
    <property type="entry name" value="Tscrpt_reg_LuxR_C"/>
</dbReference>
<feature type="modified residue" description="4-aspartylphosphate" evidence="6">
    <location>
        <position position="57"/>
    </location>
</feature>
<evidence type="ECO:0000256" key="6">
    <source>
        <dbReference type="PROSITE-ProRule" id="PRU00169"/>
    </source>
</evidence>
<dbReference type="InterPro" id="IPR001789">
    <property type="entry name" value="Sig_transdc_resp-reg_receiver"/>
</dbReference>
<dbReference type="Gene3D" id="3.40.50.2300">
    <property type="match status" value="1"/>
</dbReference>
<keyword evidence="9" id="KW-1185">Reference proteome</keyword>
<dbReference type="RefSeq" id="WP_008719101.1">
    <property type="nucleotide sequence ID" value="NZ_JBBMFM010000010.1"/>
</dbReference>
<keyword evidence="2" id="KW-0805">Transcription regulation</keyword>
<sequence>MSDKIQILIVEDDVDFSFLIKSMILKEPQMEVAGCAFNRQEAVTMACLLQPDIVLMDLNLSSTHLDGIGTSREIRLLTNAKIIILTAFENPQITIEACKNAYACAYVFKSQFSILADTIRKAAHGVSPQEQMINALILSDLSDAEHSVFKMMLGGDIKLKSTPKTIYNQKSALLKKLHLKNQSELIHIFGGMRFD</sequence>
<gene>
    <name evidence="8" type="ORF">WMQ36_04445</name>
</gene>
<accession>A0ABV1D3P6</accession>
<dbReference type="Proteomes" id="UP001454086">
    <property type="component" value="Unassembled WGS sequence"/>
</dbReference>
<evidence type="ECO:0000313" key="9">
    <source>
        <dbReference type="Proteomes" id="UP001454086"/>
    </source>
</evidence>
<evidence type="ECO:0000313" key="8">
    <source>
        <dbReference type="EMBL" id="MEQ2424212.1"/>
    </source>
</evidence>
<feature type="domain" description="Response regulatory" evidence="7">
    <location>
        <begin position="6"/>
        <end position="124"/>
    </location>
</feature>
<keyword evidence="3" id="KW-0238">DNA-binding</keyword>
<comment type="function">
    <text evidence="5">May play the central regulatory role in sporulation. It may be an element of the effector pathway responsible for the activation of sporulation genes in response to nutritional stress. Spo0A may act in concert with spo0H (a sigma factor) to control the expression of some genes that are critical to the sporulation process.</text>
</comment>
<protein>
    <recommendedName>
        <fullName evidence="1">Stage 0 sporulation protein A homolog</fullName>
    </recommendedName>
</protein>
<dbReference type="InterPro" id="IPR039420">
    <property type="entry name" value="WalR-like"/>
</dbReference>
<evidence type="ECO:0000259" key="7">
    <source>
        <dbReference type="PROSITE" id="PS50110"/>
    </source>
</evidence>
<dbReference type="Pfam" id="PF00072">
    <property type="entry name" value="Response_reg"/>
    <property type="match status" value="1"/>
</dbReference>
<keyword evidence="4" id="KW-0804">Transcription</keyword>
<dbReference type="SUPFAM" id="SSF52172">
    <property type="entry name" value="CheY-like"/>
    <property type="match status" value="1"/>
</dbReference>
<organism evidence="8 9">
    <name type="scientific">Enterocloster hominis</name>
    <name type="common">ex Hitch et al. 2024</name>
    <dbReference type="NCBI Taxonomy" id="1917870"/>
    <lineage>
        <taxon>Bacteria</taxon>
        <taxon>Bacillati</taxon>
        <taxon>Bacillota</taxon>
        <taxon>Clostridia</taxon>
        <taxon>Lachnospirales</taxon>
        <taxon>Lachnospiraceae</taxon>
        <taxon>Enterocloster</taxon>
    </lineage>
</organism>
<evidence type="ECO:0000256" key="4">
    <source>
        <dbReference type="ARBA" id="ARBA00023163"/>
    </source>
</evidence>
<dbReference type="InterPro" id="IPR011006">
    <property type="entry name" value="CheY-like_superfamily"/>
</dbReference>
<dbReference type="InterPro" id="IPR016032">
    <property type="entry name" value="Sig_transdc_resp-reg_C-effctor"/>
</dbReference>
<dbReference type="PANTHER" id="PTHR43214:SF43">
    <property type="entry name" value="TWO-COMPONENT RESPONSE REGULATOR"/>
    <property type="match status" value="1"/>
</dbReference>
<evidence type="ECO:0000256" key="1">
    <source>
        <dbReference type="ARBA" id="ARBA00018672"/>
    </source>
</evidence>
<dbReference type="SMART" id="SM00421">
    <property type="entry name" value="HTH_LUXR"/>
    <property type="match status" value="1"/>
</dbReference>
<name>A0ABV1D3P6_9FIRM</name>
<proteinExistence type="predicted"/>
<dbReference type="SMART" id="SM00448">
    <property type="entry name" value="REC"/>
    <property type="match status" value="1"/>
</dbReference>
<dbReference type="EMBL" id="JBBMFM010000010">
    <property type="protein sequence ID" value="MEQ2424212.1"/>
    <property type="molecule type" value="Genomic_DNA"/>
</dbReference>
<dbReference type="PROSITE" id="PS50110">
    <property type="entry name" value="RESPONSE_REGULATORY"/>
    <property type="match status" value="1"/>
</dbReference>
<dbReference type="PANTHER" id="PTHR43214">
    <property type="entry name" value="TWO-COMPONENT RESPONSE REGULATOR"/>
    <property type="match status" value="1"/>
</dbReference>
<evidence type="ECO:0000256" key="2">
    <source>
        <dbReference type="ARBA" id="ARBA00023015"/>
    </source>
</evidence>
<dbReference type="SUPFAM" id="SSF46894">
    <property type="entry name" value="C-terminal effector domain of the bipartite response regulators"/>
    <property type="match status" value="1"/>
</dbReference>